<dbReference type="Proteomes" id="UP001064048">
    <property type="component" value="Chromosome 5"/>
</dbReference>
<organism evidence="1 2">
    <name type="scientific">Choristoneura fumiferana</name>
    <name type="common">Spruce budworm moth</name>
    <name type="synonym">Archips fumiferana</name>
    <dbReference type="NCBI Taxonomy" id="7141"/>
    <lineage>
        <taxon>Eukaryota</taxon>
        <taxon>Metazoa</taxon>
        <taxon>Ecdysozoa</taxon>
        <taxon>Arthropoda</taxon>
        <taxon>Hexapoda</taxon>
        <taxon>Insecta</taxon>
        <taxon>Pterygota</taxon>
        <taxon>Neoptera</taxon>
        <taxon>Endopterygota</taxon>
        <taxon>Lepidoptera</taxon>
        <taxon>Glossata</taxon>
        <taxon>Ditrysia</taxon>
        <taxon>Tortricoidea</taxon>
        <taxon>Tortricidae</taxon>
        <taxon>Tortricinae</taxon>
        <taxon>Choristoneura</taxon>
    </lineage>
</organism>
<accession>A0ACC0KDS2</accession>
<name>A0ACC0KDS2_CHOFU</name>
<proteinExistence type="predicted"/>
<dbReference type="EMBL" id="CM046105">
    <property type="protein sequence ID" value="KAI8434681.1"/>
    <property type="molecule type" value="Genomic_DNA"/>
</dbReference>
<protein>
    <submittedName>
        <fullName evidence="1">Uncharacterized protein</fullName>
    </submittedName>
</protein>
<sequence>MVVAIRADLAQVVRYCVLVRLLAGCTAAYFHELSMTTLQPPLKLATDSFFGYSMTYDGQSKNVVVTAPRADLEGQVFSCDITKNTCSKLDVIPATNNEKYRYDPVWKKEHYHHFWLGASVKADSKNLLVCAPRHTDTLKAKGKNNEGNDHNYFTFGTSGRCYVKDLSLIEPQKFESLLTIKDKDRALGATHNENLTDTFGWSIDIAADHSVRVGSPAISVGRMMTYSNPSPIKSPKLLNGYGVKEQVNFNFGYSIATGNFFEDHQTHIAVSTPFGEFGRGKVIFFDEYNRYRSTIYDDRDLVGTMFGAALCSAVLTHKMTSLLIGAPAFFNKTSAQHRYHTGMVLIYLPDSQTLMKRKGTIYGPKDGGFFGASIANVGDMDKDELDGALRRATREGDPFAGLVLEPEEIAIAAPYENDGRGAVYLYPGSALAGNSDPIPWLQKFQPEKFMNFGLNLAIGAPGNDKVAVYHCIPSVTVHIDARFPLNLQTRKDKTSFEFQSCLMVTYPKKPEKVTARFTVTVRITHPNATLSDKTKDHESYDEVVQSGKTEICRPIKVLTSENGDYEQDIQFDITAQLRDDPVLNKNFDPNKATVSNHSILVFKQSVRAADCKNERCEPKLSLDVKFTAADTYLTGSTAAETLRVVIRNGDGDTAYRPCARIKVEGDVTVLRSPAAVCMFDNVRQRTCQLQGPLASNSEWDIGAETAFELDMTSLNSESRNMSLQVDVFNHCNTSVPAADPQIINVRFKNDNSGIRIEGKTDQGEIVNLTRSDVDVFGKTIHHTYTITNTKGTNWKLVNCTLFLQKNPSIEFQLDTIQVYRDDALSKKCEVRNQTGDTDVVELTCDIGELFKEDSINVVIPFFVPPDGKISETSNITVRTELNLHFDSENEDLGKSVTTTLTLQEALVVPIWIIVVAVLVGLFILGLLAFALYECGFLRRKNKEKLKDLKTDVKRKSMILHRQSMRLSNSARAALANRTYRELLDEADAKEAEEAEVIEDVQEVSEAKEACQPTPSNRHHGRNADFKNQIEVSLKKQLVK</sequence>
<evidence type="ECO:0000313" key="1">
    <source>
        <dbReference type="EMBL" id="KAI8434681.1"/>
    </source>
</evidence>
<keyword evidence="2" id="KW-1185">Reference proteome</keyword>
<evidence type="ECO:0000313" key="2">
    <source>
        <dbReference type="Proteomes" id="UP001064048"/>
    </source>
</evidence>
<gene>
    <name evidence="1" type="ORF">MSG28_003213</name>
</gene>
<reference evidence="1 2" key="1">
    <citation type="journal article" date="2022" name="Genome Biol. Evol.">
        <title>The Spruce Budworm Genome: Reconstructing the Evolutionary History of Antifreeze Proteins.</title>
        <authorList>
            <person name="Beliveau C."/>
            <person name="Gagne P."/>
            <person name="Picq S."/>
            <person name="Vernygora O."/>
            <person name="Keeling C.I."/>
            <person name="Pinkney K."/>
            <person name="Doucet D."/>
            <person name="Wen F."/>
            <person name="Johnston J.S."/>
            <person name="Maaroufi H."/>
            <person name="Boyle B."/>
            <person name="Laroche J."/>
            <person name="Dewar K."/>
            <person name="Juretic N."/>
            <person name="Blackburn G."/>
            <person name="Nisole A."/>
            <person name="Brunet B."/>
            <person name="Brandao M."/>
            <person name="Lumley L."/>
            <person name="Duan J."/>
            <person name="Quan G."/>
            <person name="Lucarotti C.J."/>
            <person name="Roe A.D."/>
            <person name="Sperling F.A.H."/>
            <person name="Levesque R.C."/>
            <person name="Cusson M."/>
        </authorList>
    </citation>
    <scope>NUCLEOTIDE SEQUENCE [LARGE SCALE GENOMIC DNA]</scope>
    <source>
        <strain evidence="1">Glfc:IPQL:Cfum</strain>
    </source>
</reference>
<comment type="caution">
    <text evidence="1">The sequence shown here is derived from an EMBL/GenBank/DDBJ whole genome shotgun (WGS) entry which is preliminary data.</text>
</comment>